<dbReference type="InterPro" id="IPR001387">
    <property type="entry name" value="Cro/C1-type_HTH"/>
</dbReference>
<gene>
    <name evidence="2" type="ORF">G5B46_20135</name>
</gene>
<dbReference type="SUPFAM" id="SSF47413">
    <property type="entry name" value="lambda repressor-like DNA-binding domains"/>
    <property type="match status" value="1"/>
</dbReference>
<dbReference type="EMBL" id="JAAKGT010000012">
    <property type="protein sequence ID" value="NGM51927.1"/>
    <property type="molecule type" value="Genomic_DNA"/>
</dbReference>
<sequence>MARAWVSSPAYEVAIGLLIAKRHAAGLTQRDLAAKLEKPPSFVGKLESRERRLDLIEFIAIARALGLSAPALMQELDDKLLNVGKI</sequence>
<accession>A0A6G4R2H5</accession>
<dbReference type="Gene3D" id="1.10.260.40">
    <property type="entry name" value="lambda repressor-like DNA-binding domains"/>
    <property type="match status" value="1"/>
</dbReference>
<dbReference type="InterPro" id="IPR010982">
    <property type="entry name" value="Lambda_DNA-bd_dom_sf"/>
</dbReference>
<name>A0A6G4R2H5_9CAUL</name>
<dbReference type="AlphaFoldDB" id="A0A6G4R2H5"/>
<dbReference type="Pfam" id="PF01381">
    <property type="entry name" value="HTH_3"/>
    <property type="match status" value="1"/>
</dbReference>
<reference evidence="2" key="1">
    <citation type="submission" date="2020-02" db="EMBL/GenBank/DDBJ databases">
        <authorList>
            <person name="Gao J."/>
            <person name="Sun J."/>
        </authorList>
    </citation>
    <scope>NUCLEOTIDE SEQUENCE</scope>
    <source>
        <strain evidence="2">602-2</strain>
    </source>
</reference>
<proteinExistence type="predicted"/>
<dbReference type="GO" id="GO:0003677">
    <property type="term" value="F:DNA binding"/>
    <property type="evidence" value="ECO:0007669"/>
    <property type="project" value="InterPro"/>
</dbReference>
<feature type="domain" description="HTH cro/C1-type" evidence="1">
    <location>
        <begin position="18"/>
        <end position="72"/>
    </location>
</feature>
<organism evidence="2">
    <name type="scientific">Caulobacter sp. 602-2</name>
    <dbReference type="NCBI Taxonomy" id="2710887"/>
    <lineage>
        <taxon>Bacteria</taxon>
        <taxon>Pseudomonadati</taxon>
        <taxon>Pseudomonadota</taxon>
        <taxon>Alphaproteobacteria</taxon>
        <taxon>Caulobacterales</taxon>
        <taxon>Caulobacteraceae</taxon>
        <taxon>Caulobacter</taxon>
    </lineage>
</organism>
<evidence type="ECO:0000313" key="2">
    <source>
        <dbReference type="EMBL" id="NGM51927.1"/>
    </source>
</evidence>
<comment type="caution">
    <text evidence="2">The sequence shown here is derived from an EMBL/GenBank/DDBJ whole genome shotgun (WGS) entry which is preliminary data.</text>
</comment>
<dbReference type="RefSeq" id="WP_165261854.1">
    <property type="nucleotide sequence ID" value="NZ_JAAKGT010000012.1"/>
</dbReference>
<evidence type="ECO:0000259" key="1">
    <source>
        <dbReference type="PROSITE" id="PS50943"/>
    </source>
</evidence>
<dbReference type="SMART" id="SM00530">
    <property type="entry name" value="HTH_XRE"/>
    <property type="match status" value="1"/>
</dbReference>
<dbReference type="PROSITE" id="PS50943">
    <property type="entry name" value="HTH_CROC1"/>
    <property type="match status" value="1"/>
</dbReference>
<dbReference type="CDD" id="cd00093">
    <property type="entry name" value="HTH_XRE"/>
    <property type="match status" value="1"/>
</dbReference>
<protein>
    <submittedName>
        <fullName evidence="2">Helix-turn-helix transcriptional regulator</fullName>
    </submittedName>
</protein>